<gene>
    <name evidence="10" type="ORF">SAMN05421870_1215</name>
</gene>
<dbReference type="Proteomes" id="UP000182841">
    <property type="component" value="Unassembled WGS sequence"/>
</dbReference>
<evidence type="ECO:0000256" key="2">
    <source>
        <dbReference type="ARBA" id="ARBA00022448"/>
    </source>
</evidence>
<keyword evidence="11" id="KW-1185">Reference proteome</keyword>
<dbReference type="PROSITE" id="PS50928">
    <property type="entry name" value="ABC_TM1"/>
    <property type="match status" value="1"/>
</dbReference>
<dbReference type="GO" id="GO:0055085">
    <property type="term" value="P:transmembrane transport"/>
    <property type="evidence" value="ECO:0007669"/>
    <property type="project" value="InterPro"/>
</dbReference>
<keyword evidence="5 8" id="KW-0812">Transmembrane</keyword>
<sequence length="294" mass="31870">MAGLTATPRVRRVRKRPYGSFLVLLLAALYFLVPVAASLWFTVDDPGKGVTFGAYARGLRDEGMATSLGLSIRLGLATVALGLLLMVPTMVVVALRLPRLRRVVEVLCMVPLIMPPVALVAGVSTVLSWEQDLADTPLWATFQALHNKSFPLVLVLVYTVMSLPFLYRSLDGGLRGTDLKTLVEASRSLGASRLGTLCRVVVPNLRPAIVSGAVLSLAMVLGEYTVASVLGFEPFSVWMVHVGDYEAQLSVAAAMLSLLITWGLLLLLTNLAGGRTRNRNRNRNRTGDRRKTTV</sequence>
<accession>A0A1H9WUD2</accession>
<evidence type="ECO:0000256" key="4">
    <source>
        <dbReference type="ARBA" id="ARBA00022519"/>
    </source>
</evidence>
<reference evidence="11" key="1">
    <citation type="submission" date="2016-10" db="EMBL/GenBank/DDBJ databases">
        <authorList>
            <person name="Varghese N."/>
            <person name="Submissions S."/>
        </authorList>
    </citation>
    <scope>NUCLEOTIDE SEQUENCE [LARGE SCALE GENOMIC DNA]</scope>
    <source>
        <strain evidence="11">CGMCC 4.6825</strain>
    </source>
</reference>
<evidence type="ECO:0000256" key="8">
    <source>
        <dbReference type="RuleBase" id="RU363032"/>
    </source>
</evidence>
<dbReference type="STRING" id="943816.AN217_06420"/>
<dbReference type="InterPro" id="IPR035906">
    <property type="entry name" value="MetI-like_sf"/>
</dbReference>
<feature type="transmembrane region" description="Helical" evidence="8">
    <location>
        <begin position="21"/>
        <end position="43"/>
    </location>
</feature>
<dbReference type="CDD" id="cd06261">
    <property type="entry name" value="TM_PBP2"/>
    <property type="match status" value="1"/>
</dbReference>
<dbReference type="PANTHER" id="PTHR43357">
    <property type="entry name" value="INNER MEMBRANE ABC TRANSPORTER PERMEASE PROTEIN YDCV"/>
    <property type="match status" value="1"/>
</dbReference>
<dbReference type="RefSeq" id="WP_075003544.1">
    <property type="nucleotide sequence ID" value="NZ_FOGO01000021.1"/>
</dbReference>
<organism evidence="10 11">
    <name type="scientific">Streptomyces qinglanensis</name>
    <dbReference type="NCBI Taxonomy" id="943816"/>
    <lineage>
        <taxon>Bacteria</taxon>
        <taxon>Bacillati</taxon>
        <taxon>Actinomycetota</taxon>
        <taxon>Actinomycetes</taxon>
        <taxon>Kitasatosporales</taxon>
        <taxon>Streptomycetaceae</taxon>
        <taxon>Streptomyces</taxon>
    </lineage>
</organism>
<evidence type="ECO:0000313" key="10">
    <source>
        <dbReference type="EMBL" id="SES37548.1"/>
    </source>
</evidence>
<protein>
    <submittedName>
        <fullName evidence="10">Putative spermidine/putrescine transport system permease protein</fullName>
    </submittedName>
</protein>
<evidence type="ECO:0000256" key="6">
    <source>
        <dbReference type="ARBA" id="ARBA00022989"/>
    </source>
</evidence>
<feature type="transmembrane region" description="Helical" evidence="8">
    <location>
        <begin position="107"/>
        <end position="129"/>
    </location>
</feature>
<keyword evidence="7 8" id="KW-0472">Membrane</keyword>
<dbReference type="Pfam" id="PF00528">
    <property type="entry name" value="BPD_transp_1"/>
    <property type="match status" value="1"/>
</dbReference>
<keyword evidence="2 8" id="KW-0813">Transport</keyword>
<feature type="transmembrane region" description="Helical" evidence="8">
    <location>
        <begin position="74"/>
        <end position="95"/>
    </location>
</feature>
<dbReference type="SUPFAM" id="SSF161098">
    <property type="entry name" value="MetI-like"/>
    <property type="match status" value="1"/>
</dbReference>
<keyword evidence="4" id="KW-0997">Cell inner membrane</keyword>
<keyword evidence="3" id="KW-1003">Cell membrane</keyword>
<dbReference type="InterPro" id="IPR000515">
    <property type="entry name" value="MetI-like"/>
</dbReference>
<dbReference type="GO" id="GO:0005886">
    <property type="term" value="C:plasma membrane"/>
    <property type="evidence" value="ECO:0007669"/>
    <property type="project" value="UniProtKB-SubCell"/>
</dbReference>
<dbReference type="AlphaFoldDB" id="A0A1H9WUD2"/>
<feature type="transmembrane region" description="Helical" evidence="8">
    <location>
        <begin position="252"/>
        <end position="273"/>
    </location>
</feature>
<dbReference type="PANTHER" id="PTHR43357:SF4">
    <property type="entry name" value="INNER MEMBRANE ABC TRANSPORTER PERMEASE PROTEIN YDCV"/>
    <property type="match status" value="1"/>
</dbReference>
<keyword evidence="6 8" id="KW-1133">Transmembrane helix</keyword>
<evidence type="ECO:0000256" key="5">
    <source>
        <dbReference type="ARBA" id="ARBA00022692"/>
    </source>
</evidence>
<evidence type="ECO:0000256" key="3">
    <source>
        <dbReference type="ARBA" id="ARBA00022475"/>
    </source>
</evidence>
<comment type="subcellular location">
    <subcellularLocation>
        <location evidence="1">Cell inner membrane</location>
        <topology evidence="1">Multi-pass membrane protein</topology>
    </subcellularLocation>
    <subcellularLocation>
        <location evidence="8">Cell membrane</location>
        <topology evidence="8">Multi-pass membrane protein</topology>
    </subcellularLocation>
</comment>
<comment type="similarity">
    <text evidence="8">Belongs to the binding-protein-dependent transport system permease family.</text>
</comment>
<dbReference type="Gene3D" id="1.10.3720.10">
    <property type="entry name" value="MetI-like"/>
    <property type="match status" value="1"/>
</dbReference>
<feature type="transmembrane region" description="Helical" evidence="8">
    <location>
        <begin position="149"/>
        <end position="167"/>
    </location>
</feature>
<evidence type="ECO:0000256" key="1">
    <source>
        <dbReference type="ARBA" id="ARBA00004429"/>
    </source>
</evidence>
<feature type="transmembrane region" description="Helical" evidence="8">
    <location>
        <begin position="209"/>
        <end position="232"/>
    </location>
</feature>
<feature type="domain" description="ABC transmembrane type-1" evidence="9">
    <location>
        <begin position="68"/>
        <end position="268"/>
    </location>
</feature>
<proteinExistence type="inferred from homology"/>
<evidence type="ECO:0000313" key="11">
    <source>
        <dbReference type="Proteomes" id="UP000182841"/>
    </source>
</evidence>
<evidence type="ECO:0000259" key="9">
    <source>
        <dbReference type="PROSITE" id="PS50928"/>
    </source>
</evidence>
<name>A0A1H9WUD2_9ACTN</name>
<evidence type="ECO:0000256" key="7">
    <source>
        <dbReference type="ARBA" id="ARBA00023136"/>
    </source>
</evidence>
<dbReference type="EMBL" id="FOGO01000021">
    <property type="protein sequence ID" value="SES37548.1"/>
    <property type="molecule type" value="Genomic_DNA"/>
</dbReference>